<reference evidence="1" key="1">
    <citation type="submission" date="2014-09" db="EMBL/GenBank/DDBJ databases">
        <authorList>
            <person name="Magalhaes I.L.F."/>
            <person name="Oliveira U."/>
            <person name="Santos F.R."/>
            <person name="Vidigal T.H.D.A."/>
            <person name="Brescovit A.D."/>
            <person name="Santos A.J."/>
        </authorList>
    </citation>
    <scope>NUCLEOTIDE SEQUENCE</scope>
    <source>
        <tissue evidence="1">Shoot tissue taken approximately 20 cm above the soil surface</tissue>
    </source>
</reference>
<name>A0A0A8YIW1_ARUDO</name>
<accession>A0A0A8YIW1</accession>
<dbReference type="EMBL" id="GBRH01271959">
    <property type="protein sequence ID" value="JAD25936.1"/>
    <property type="molecule type" value="Transcribed_RNA"/>
</dbReference>
<organism evidence="1">
    <name type="scientific">Arundo donax</name>
    <name type="common">Giant reed</name>
    <name type="synonym">Donax arundinaceus</name>
    <dbReference type="NCBI Taxonomy" id="35708"/>
    <lineage>
        <taxon>Eukaryota</taxon>
        <taxon>Viridiplantae</taxon>
        <taxon>Streptophyta</taxon>
        <taxon>Embryophyta</taxon>
        <taxon>Tracheophyta</taxon>
        <taxon>Spermatophyta</taxon>
        <taxon>Magnoliopsida</taxon>
        <taxon>Liliopsida</taxon>
        <taxon>Poales</taxon>
        <taxon>Poaceae</taxon>
        <taxon>PACMAD clade</taxon>
        <taxon>Arundinoideae</taxon>
        <taxon>Arundineae</taxon>
        <taxon>Arundo</taxon>
    </lineage>
</organism>
<dbReference type="AlphaFoldDB" id="A0A0A8YIW1"/>
<evidence type="ECO:0000313" key="1">
    <source>
        <dbReference type="EMBL" id="JAD25936.1"/>
    </source>
</evidence>
<reference evidence="1" key="2">
    <citation type="journal article" date="2015" name="Data Brief">
        <title>Shoot transcriptome of the giant reed, Arundo donax.</title>
        <authorList>
            <person name="Barrero R.A."/>
            <person name="Guerrero F.D."/>
            <person name="Moolhuijzen P."/>
            <person name="Goolsby J.A."/>
            <person name="Tidwell J."/>
            <person name="Bellgard S.E."/>
            <person name="Bellgard M.I."/>
        </authorList>
    </citation>
    <scope>NUCLEOTIDE SEQUENCE</scope>
    <source>
        <tissue evidence="1">Shoot tissue taken approximately 20 cm above the soil surface</tissue>
    </source>
</reference>
<sequence>MKPCLDLMKSHKFEEPNP</sequence>
<proteinExistence type="predicted"/>
<protein>
    <submittedName>
        <fullName evidence="1">Uncharacterized protein</fullName>
    </submittedName>
</protein>